<feature type="region of interest" description="Disordered" evidence="15">
    <location>
        <begin position="700"/>
        <end position="733"/>
    </location>
</feature>
<dbReference type="GO" id="GO:0004674">
    <property type="term" value="F:protein serine/threonine kinase activity"/>
    <property type="evidence" value="ECO:0007669"/>
    <property type="project" value="UniProtKB-KW"/>
</dbReference>
<dbReference type="PRINTS" id="PR00633">
    <property type="entry name" value="RCCNDNSATION"/>
</dbReference>
<feature type="region of interest" description="Disordered" evidence="15">
    <location>
        <begin position="486"/>
        <end position="509"/>
    </location>
</feature>
<feature type="compositionally biased region" description="Basic and acidic residues" evidence="15">
    <location>
        <begin position="488"/>
        <end position="497"/>
    </location>
</feature>
<dbReference type="AlphaFoldDB" id="A0A914EB19"/>
<feature type="domain" description="Protein kinase" evidence="16">
    <location>
        <begin position="1"/>
        <end position="112"/>
    </location>
</feature>
<dbReference type="GO" id="GO:0005524">
    <property type="term" value="F:ATP binding"/>
    <property type="evidence" value="ECO:0007669"/>
    <property type="project" value="UniProtKB-KW"/>
</dbReference>
<feature type="compositionally biased region" description="Polar residues" evidence="15">
    <location>
        <begin position="713"/>
        <end position="722"/>
    </location>
</feature>
<evidence type="ECO:0000256" key="12">
    <source>
        <dbReference type="ARBA" id="ARBA00022842"/>
    </source>
</evidence>
<comment type="similarity">
    <text evidence="3">Belongs to the protein kinase superfamily. NEK Ser/Thr protein kinase family. NIMA subfamily.</text>
</comment>
<dbReference type="EC" id="2.7.11.1" evidence="4"/>
<evidence type="ECO:0000256" key="15">
    <source>
        <dbReference type="SAM" id="MobiDB-lite"/>
    </source>
</evidence>
<reference evidence="18" key="1">
    <citation type="submission" date="2022-11" db="UniProtKB">
        <authorList>
            <consortium name="WormBaseParasite"/>
        </authorList>
    </citation>
    <scope>IDENTIFICATION</scope>
</reference>
<keyword evidence="6" id="KW-0723">Serine/threonine-protein kinase</keyword>
<dbReference type="PROSITE" id="PS50012">
    <property type="entry name" value="RCC1_3"/>
    <property type="match status" value="4"/>
</dbReference>
<dbReference type="PANTHER" id="PTHR44535:SF5">
    <property type="entry name" value="PROTEIN KINASE DOMAIN-CONTAINING PROTEIN"/>
    <property type="match status" value="1"/>
</dbReference>
<evidence type="ECO:0000256" key="4">
    <source>
        <dbReference type="ARBA" id="ARBA00012513"/>
    </source>
</evidence>
<evidence type="ECO:0000256" key="11">
    <source>
        <dbReference type="ARBA" id="ARBA00022840"/>
    </source>
</evidence>
<keyword evidence="8" id="KW-0479">Metal-binding</keyword>
<keyword evidence="12" id="KW-0460">Magnesium</keyword>
<feature type="repeat" description="RCC1" evidence="13">
    <location>
        <begin position="333"/>
        <end position="397"/>
    </location>
</feature>
<evidence type="ECO:0000256" key="8">
    <source>
        <dbReference type="ARBA" id="ARBA00022723"/>
    </source>
</evidence>
<dbReference type="InterPro" id="IPR051997">
    <property type="entry name" value="STK_NEK"/>
</dbReference>
<evidence type="ECO:0000256" key="7">
    <source>
        <dbReference type="ARBA" id="ARBA00022553"/>
    </source>
</evidence>
<dbReference type="GO" id="GO:0046872">
    <property type="term" value="F:metal ion binding"/>
    <property type="evidence" value="ECO:0007669"/>
    <property type="project" value="UniProtKB-KW"/>
</dbReference>
<accession>A0A914EB19</accession>
<comment type="subcellular location">
    <subcellularLocation>
        <location evidence="2">Cytoplasm</location>
    </subcellularLocation>
</comment>
<comment type="cofactor">
    <cofactor evidence="1">
        <name>Mg(2+)</name>
        <dbReference type="ChEBI" id="CHEBI:18420"/>
    </cofactor>
</comment>
<feature type="coiled-coil region" evidence="14">
    <location>
        <begin position="652"/>
        <end position="696"/>
    </location>
</feature>
<dbReference type="Proteomes" id="UP000887540">
    <property type="component" value="Unplaced"/>
</dbReference>
<keyword evidence="10" id="KW-0418">Kinase</keyword>
<dbReference type="Pfam" id="PF13540">
    <property type="entry name" value="RCC1_2"/>
    <property type="match status" value="1"/>
</dbReference>
<dbReference type="SMART" id="SM00220">
    <property type="entry name" value="S_TKc"/>
    <property type="match status" value="1"/>
</dbReference>
<dbReference type="GO" id="GO:0005737">
    <property type="term" value="C:cytoplasm"/>
    <property type="evidence" value="ECO:0007669"/>
    <property type="project" value="UniProtKB-SubCell"/>
</dbReference>
<evidence type="ECO:0000256" key="10">
    <source>
        <dbReference type="ARBA" id="ARBA00022777"/>
    </source>
</evidence>
<proteinExistence type="inferred from homology"/>
<evidence type="ECO:0000313" key="18">
    <source>
        <dbReference type="WBParaSite" id="ACRNAN_scaffold6971.g18001.t1"/>
    </source>
</evidence>
<organism evidence="17 18">
    <name type="scientific">Acrobeloides nanus</name>
    <dbReference type="NCBI Taxonomy" id="290746"/>
    <lineage>
        <taxon>Eukaryota</taxon>
        <taxon>Metazoa</taxon>
        <taxon>Ecdysozoa</taxon>
        <taxon>Nematoda</taxon>
        <taxon>Chromadorea</taxon>
        <taxon>Rhabditida</taxon>
        <taxon>Tylenchina</taxon>
        <taxon>Cephalobomorpha</taxon>
        <taxon>Cephaloboidea</taxon>
        <taxon>Cephalobidae</taxon>
        <taxon>Acrobeloides</taxon>
    </lineage>
</organism>
<dbReference type="SUPFAM" id="SSF56112">
    <property type="entry name" value="Protein kinase-like (PK-like)"/>
    <property type="match status" value="1"/>
</dbReference>
<evidence type="ECO:0000259" key="16">
    <source>
        <dbReference type="PROSITE" id="PS50011"/>
    </source>
</evidence>
<evidence type="ECO:0000256" key="1">
    <source>
        <dbReference type="ARBA" id="ARBA00001946"/>
    </source>
</evidence>
<dbReference type="PROSITE" id="PS00626">
    <property type="entry name" value="RCC1_2"/>
    <property type="match status" value="1"/>
</dbReference>
<dbReference type="InterPro" id="IPR009091">
    <property type="entry name" value="RCC1/BLIP-II"/>
</dbReference>
<dbReference type="InterPro" id="IPR000719">
    <property type="entry name" value="Prot_kinase_dom"/>
</dbReference>
<name>A0A914EB19_9BILA</name>
<feature type="repeat" description="RCC1" evidence="13">
    <location>
        <begin position="178"/>
        <end position="229"/>
    </location>
</feature>
<dbReference type="WBParaSite" id="ACRNAN_scaffold6971.g18001.t1">
    <property type="protein sequence ID" value="ACRNAN_scaffold6971.g18001.t1"/>
    <property type="gene ID" value="ACRNAN_scaffold6971.g18001"/>
</dbReference>
<keyword evidence="11" id="KW-0067">ATP-binding</keyword>
<dbReference type="InterPro" id="IPR000408">
    <property type="entry name" value="Reg_chr_condens"/>
</dbReference>
<keyword evidence="9" id="KW-0547">Nucleotide-binding</keyword>
<evidence type="ECO:0000313" key="17">
    <source>
        <dbReference type="Proteomes" id="UP000887540"/>
    </source>
</evidence>
<evidence type="ECO:0000256" key="6">
    <source>
        <dbReference type="ARBA" id="ARBA00022527"/>
    </source>
</evidence>
<dbReference type="Pfam" id="PF00415">
    <property type="entry name" value="RCC1"/>
    <property type="match status" value="2"/>
</dbReference>
<protein>
    <recommendedName>
        <fullName evidence="4">non-specific serine/threonine protein kinase</fullName>
        <ecNumber evidence="4">2.7.11.1</ecNumber>
    </recommendedName>
</protein>
<evidence type="ECO:0000256" key="3">
    <source>
        <dbReference type="ARBA" id="ARBA00010886"/>
    </source>
</evidence>
<feature type="region of interest" description="Disordered" evidence="15">
    <location>
        <begin position="574"/>
        <end position="594"/>
    </location>
</feature>
<dbReference type="Gene3D" id="1.10.510.10">
    <property type="entry name" value="Transferase(Phosphotransferase) domain 1"/>
    <property type="match status" value="1"/>
</dbReference>
<keyword evidence="5" id="KW-0963">Cytoplasm</keyword>
<evidence type="ECO:0000256" key="5">
    <source>
        <dbReference type="ARBA" id="ARBA00022490"/>
    </source>
</evidence>
<evidence type="ECO:0000256" key="9">
    <source>
        <dbReference type="ARBA" id="ARBA00022741"/>
    </source>
</evidence>
<evidence type="ECO:0000256" key="14">
    <source>
        <dbReference type="SAM" id="Coils"/>
    </source>
</evidence>
<dbReference type="PROSITE" id="PS50011">
    <property type="entry name" value="PROTEIN_KINASE_DOM"/>
    <property type="match status" value="1"/>
</dbReference>
<keyword evidence="7" id="KW-0597">Phosphoprotein</keyword>
<keyword evidence="17" id="KW-1185">Reference proteome</keyword>
<evidence type="ECO:0000256" key="13">
    <source>
        <dbReference type="PROSITE-ProRule" id="PRU00235"/>
    </source>
</evidence>
<dbReference type="PANTHER" id="PTHR44535">
    <property type="entry name" value="PROTEIN CBG16200"/>
    <property type="match status" value="1"/>
</dbReference>
<dbReference type="Gene3D" id="2.130.10.30">
    <property type="entry name" value="Regulator of chromosome condensation 1/beta-lactamase-inhibitor protein II"/>
    <property type="match status" value="2"/>
</dbReference>
<keyword evidence="14" id="KW-0175">Coiled coil</keyword>
<keyword evidence="10" id="KW-0808">Transferase</keyword>
<sequence>MGTETRFQGAQTVVGTPYYISPEMCEGKPYNEKSDIWALGCILYEMACLQKTFEGTSLPALVNKIVKGTYEQIKGPYSNDLKLLVRDMLKVDPEQRPTAALALEIVQRSRSLNTKRGQKKSVHRPGSDTLRPRDCHSALYQFDIANVTLSSIAALAPKIKVKQIAVGWNHQVLLTMDSVVYSWGDNKFGQLGHGDRRTRNQPTRVEALDGKSIFHISVGTNFSAFCADRGIVMVCGNRKYTGNGKANDDWLKPKLIDCLLREDIIDLSCGYEHAAVVTDDGQVYVWGNGENGRLGTGKTDFVYSATKIGIPTRQLVINAKCGPDCTVLITSSGTIIAMGSNKYNKLNLNYRLGFFANVKHTKSEIEDILTPTAVRAFPSRVVDVSLGPNHSGVLLESGHVHLFGRNTYGELGAGNRQPASLGMDNRPVKALLCKACVQLICGNGFTMAATADNELYFWGSKGVVQRKEEIMVEDLEITRKSIATLDKGGSENSDRSKSAKKAWHWRKGGEKDDGEAETILLPTLVLRLDSTRNSSGTKPFIKLSALTCCDKNVMVVIDTSPVWVEKDEDKTKLQSAKTPRTWGRRRRSAPELHATDDSMIPTWVQNELDEAEVLSSSKFLPGSTSMTSLKSTPNEGKHLTFTQAAKLHGSSLITEKQLLTDIENLKKQLQEQKSTFKGHEDQMKLLQTKLSDLQALQRQNFERPNEPPPAYPKSSTSTNAITKNGKPRIIKNPFIPEEQQTKVCTIL</sequence>
<dbReference type="SUPFAM" id="SSF50985">
    <property type="entry name" value="RCC1/BLIP-II"/>
    <property type="match status" value="1"/>
</dbReference>
<feature type="repeat" description="RCC1" evidence="13">
    <location>
        <begin position="398"/>
        <end position="452"/>
    </location>
</feature>
<dbReference type="InterPro" id="IPR011009">
    <property type="entry name" value="Kinase-like_dom_sf"/>
</dbReference>
<feature type="repeat" description="RCC1" evidence="13">
    <location>
        <begin position="281"/>
        <end position="332"/>
    </location>
</feature>
<dbReference type="Pfam" id="PF00069">
    <property type="entry name" value="Pkinase"/>
    <property type="match status" value="1"/>
</dbReference>
<evidence type="ECO:0000256" key="2">
    <source>
        <dbReference type="ARBA" id="ARBA00004496"/>
    </source>
</evidence>